<dbReference type="EMBL" id="BJWL01000017">
    <property type="protein sequence ID" value="GFZ05317.1"/>
    <property type="molecule type" value="Genomic_DNA"/>
</dbReference>
<reference evidence="1 2" key="1">
    <citation type="submission" date="2019-07" db="EMBL/GenBank/DDBJ databases">
        <title>De Novo Assembly of kiwifruit Actinidia rufa.</title>
        <authorList>
            <person name="Sugita-Konishi S."/>
            <person name="Sato K."/>
            <person name="Mori E."/>
            <person name="Abe Y."/>
            <person name="Kisaki G."/>
            <person name="Hamano K."/>
            <person name="Suezawa K."/>
            <person name="Otani M."/>
            <person name="Fukuda T."/>
            <person name="Manabe T."/>
            <person name="Gomi K."/>
            <person name="Tabuchi M."/>
            <person name="Akimitsu K."/>
            <person name="Kataoka I."/>
        </authorList>
    </citation>
    <scope>NUCLEOTIDE SEQUENCE [LARGE SCALE GENOMIC DNA]</scope>
    <source>
        <strain evidence="2">cv. Fuchu</strain>
    </source>
</reference>
<proteinExistence type="predicted"/>
<keyword evidence="2" id="KW-1185">Reference proteome</keyword>
<evidence type="ECO:0000313" key="1">
    <source>
        <dbReference type="EMBL" id="GFZ05317.1"/>
    </source>
</evidence>
<protein>
    <submittedName>
        <fullName evidence="1">RING/U-box superfamily protein</fullName>
    </submittedName>
</protein>
<evidence type="ECO:0000313" key="2">
    <source>
        <dbReference type="Proteomes" id="UP000585474"/>
    </source>
</evidence>
<dbReference type="InterPro" id="IPR039301">
    <property type="entry name" value="Sip5/DA2"/>
</dbReference>
<accession>A0A7J0G3G3</accession>
<dbReference type="OrthoDB" id="21471at2759"/>
<comment type="caution">
    <text evidence="1">The sequence shown here is derived from an EMBL/GenBank/DDBJ whole genome shotgun (WGS) entry which is preliminary data.</text>
</comment>
<dbReference type="Proteomes" id="UP000585474">
    <property type="component" value="Unassembled WGS sequence"/>
</dbReference>
<gene>
    <name evidence="1" type="ORF">Acr_17g0008890</name>
</gene>
<dbReference type="PANTHER" id="PTHR31315:SF1">
    <property type="entry name" value="PROTEIN SIP5"/>
    <property type="match status" value="1"/>
</dbReference>
<name>A0A7J0G3G3_9ERIC</name>
<organism evidence="1 2">
    <name type="scientific">Actinidia rufa</name>
    <dbReference type="NCBI Taxonomy" id="165716"/>
    <lineage>
        <taxon>Eukaryota</taxon>
        <taxon>Viridiplantae</taxon>
        <taxon>Streptophyta</taxon>
        <taxon>Embryophyta</taxon>
        <taxon>Tracheophyta</taxon>
        <taxon>Spermatophyta</taxon>
        <taxon>Magnoliopsida</taxon>
        <taxon>eudicotyledons</taxon>
        <taxon>Gunneridae</taxon>
        <taxon>Pentapetalae</taxon>
        <taxon>asterids</taxon>
        <taxon>Ericales</taxon>
        <taxon>Actinidiaceae</taxon>
        <taxon>Actinidia</taxon>
    </lineage>
</organism>
<dbReference type="PANTHER" id="PTHR31315">
    <property type="entry name" value="PROTEIN SIP5"/>
    <property type="match status" value="1"/>
</dbReference>
<dbReference type="GO" id="GO:0005737">
    <property type="term" value="C:cytoplasm"/>
    <property type="evidence" value="ECO:0007669"/>
    <property type="project" value="TreeGrafter"/>
</dbReference>
<sequence length="301" mass="33170">MRRCSFSFCIHVHWGIPTLLHKVTLECLETIIHGRIIRPGLSSTLDEARVRVVQTCYIEDPIVQARQKEGWNCGTGIIAYVYNLYGKLIRYIGLRDDEFDLDLEDIMVMEAIWLSIQENGRPKYPTYGDSVPSEQYMTEYRCLTPAMPPLAESSSSPSGGLACAIAALAERQQTGRETSGNYNGNISTLNMLPGYNGFTNKVEQVTESYHPAGSSMEVSPEWGINHDSEVAEVVTRSASSDAAEDADRVVALPPQLEIEGGFQTVGGPIVPENFEEQMMLAMAVSLAEARARTSMPGVAWP</sequence>
<dbReference type="AlphaFoldDB" id="A0A7J0G3G3"/>